<protein>
    <recommendedName>
        <fullName evidence="3">D-alanyl-D-alanine carboxypeptidase-like core domain-containing protein</fullName>
    </recommendedName>
</protein>
<feature type="chain" id="PRO_5004646917" description="D-alanyl-D-alanine carboxypeptidase-like core domain-containing protein" evidence="2">
    <location>
        <begin position="27"/>
        <end position="227"/>
    </location>
</feature>
<evidence type="ECO:0000256" key="2">
    <source>
        <dbReference type="SAM" id="SignalP"/>
    </source>
</evidence>
<feature type="region of interest" description="Disordered" evidence="1">
    <location>
        <begin position="27"/>
        <end position="78"/>
    </location>
</feature>
<dbReference type="GO" id="GO:0008233">
    <property type="term" value="F:peptidase activity"/>
    <property type="evidence" value="ECO:0007669"/>
    <property type="project" value="InterPro"/>
</dbReference>
<gene>
    <name evidence="4" type="ORF">O159_25700</name>
</gene>
<evidence type="ECO:0000313" key="4">
    <source>
        <dbReference type="EMBL" id="AGW42498.1"/>
    </source>
</evidence>
<dbReference type="STRING" id="1389489.O159_25700"/>
<dbReference type="Pfam" id="PF02557">
    <property type="entry name" value="VanY"/>
    <property type="match status" value="1"/>
</dbReference>
<dbReference type="InterPro" id="IPR003709">
    <property type="entry name" value="VanY-like_core_dom"/>
</dbReference>
<dbReference type="PROSITE" id="PS51257">
    <property type="entry name" value="PROKAR_LIPOPROTEIN"/>
    <property type="match status" value="1"/>
</dbReference>
<proteinExistence type="predicted"/>
<dbReference type="EMBL" id="CP006734">
    <property type="protein sequence ID" value="AGW42498.1"/>
    <property type="molecule type" value="Genomic_DNA"/>
</dbReference>
<feature type="compositionally biased region" description="Polar residues" evidence="1">
    <location>
        <begin position="214"/>
        <end position="227"/>
    </location>
</feature>
<feature type="region of interest" description="Disordered" evidence="1">
    <location>
        <begin position="162"/>
        <end position="227"/>
    </location>
</feature>
<keyword evidence="2" id="KW-0732">Signal</keyword>
<reference evidence="4 5" key="1">
    <citation type="journal article" date="2013" name="Genome Announc.">
        <title>Complete Genome Sequence of Leifsonia xyli subsp. cynodontis Strain DSM46306, a Gram-Positive Bacterial Pathogen of Grasses.</title>
        <authorList>
            <person name="Monteiro-Vitorello C.B."/>
            <person name="Zerillo M.M."/>
            <person name="Van Sluys M.A."/>
            <person name="Camargo L.E."/>
            <person name="Kitajima J.P."/>
        </authorList>
    </citation>
    <scope>NUCLEOTIDE SEQUENCE [LARGE SCALE GENOMIC DNA]</scope>
    <source>
        <strain evidence="4 5">DSM 46306</strain>
    </source>
</reference>
<evidence type="ECO:0000313" key="5">
    <source>
        <dbReference type="Proteomes" id="UP000016743"/>
    </source>
</evidence>
<evidence type="ECO:0000256" key="1">
    <source>
        <dbReference type="SAM" id="MobiDB-lite"/>
    </source>
</evidence>
<name>U3PFR2_LEIXC</name>
<feature type="signal peptide" evidence="2">
    <location>
        <begin position="1"/>
        <end position="26"/>
    </location>
</feature>
<organism evidence="4 5">
    <name type="scientific">Leifsonia xyli subsp. cynodontis DSM 46306</name>
    <dbReference type="NCBI Taxonomy" id="1389489"/>
    <lineage>
        <taxon>Bacteria</taxon>
        <taxon>Bacillati</taxon>
        <taxon>Actinomycetota</taxon>
        <taxon>Actinomycetes</taxon>
        <taxon>Micrococcales</taxon>
        <taxon>Microbacteriaceae</taxon>
        <taxon>Leifsonia</taxon>
    </lineage>
</organism>
<accession>U3PFR2</accession>
<keyword evidence="5" id="KW-1185">Reference proteome</keyword>
<dbReference type="GO" id="GO:0006508">
    <property type="term" value="P:proteolysis"/>
    <property type="evidence" value="ECO:0007669"/>
    <property type="project" value="InterPro"/>
</dbReference>
<dbReference type="Gene3D" id="3.30.1380.10">
    <property type="match status" value="1"/>
</dbReference>
<sequence>MKTGDVRRRALLGGAVALVMAVSGCAGSGAVSRGGKGANGERRPSGPDAASPRPLPSASPTPAAVGFDKTAQSTDDPVSSWVVVNKSRPLNPIAYEPPDLVYPDVTFVNRQPLRAEAATALVALFQAGKAEAGLDFSVQSAYRSYDSQVRVYGYEAARSGVASADAGTARPGPATASTRSASPWTSARCPPSAPCPRVSPRRPRASGWLRTPGASASCSATPRTRWP</sequence>
<dbReference type="AlphaFoldDB" id="U3PFR2"/>
<evidence type="ECO:0000259" key="3">
    <source>
        <dbReference type="Pfam" id="PF02557"/>
    </source>
</evidence>
<dbReference type="SUPFAM" id="SSF55166">
    <property type="entry name" value="Hedgehog/DD-peptidase"/>
    <property type="match status" value="1"/>
</dbReference>
<dbReference type="HOGENOM" id="CLU_1218533_0_0_11"/>
<dbReference type="eggNOG" id="COG1876">
    <property type="taxonomic scope" value="Bacteria"/>
</dbReference>
<dbReference type="InterPro" id="IPR009045">
    <property type="entry name" value="Zn_M74/Hedgehog-like"/>
</dbReference>
<dbReference type="PATRIC" id="fig|1389489.3.peg.2467"/>
<feature type="domain" description="D-alanyl-D-alanine carboxypeptidase-like core" evidence="3">
    <location>
        <begin position="112"/>
        <end position="173"/>
    </location>
</feature>
<dbReference type="KEGG" id="lxy:O159_25700"/>
<dbReference type="Proteomes" id="UP000016743">
    <property type="component" value="Chromosome"/>
</dbReference>
<feature type="compositionally biased region" description="Polar residues" evidence="1">
    <location>
        <begin position="175"/>
        <end position="185"/>
    </location>
</feature>